<dbReference type="EC" id="6.3.2.8" evidence="16"/>
<dbReference type="Pfam" id="PF04101">
    <property type="entry name" value="Glyco_tran_28_C"/>
    <property type="match status" value="1"/>
</dbReference>
<keyword evidence="9 15" id="KW-0133">Cell shape</keyword>
<evidence type="ECO:0000313" key="23">
    <source>
        <dbReference type="EMBL" id="KKW16920.1"/>
    </source>
</evidence>
<evidence type="ECO:0000259" key="19">
    <source>
        <dbReference type="Pfam" id="PF02875"/>
    </source>
</evidence>
<feature type="binding site" evidence="16">
    <location>
        <begin position="502"/>
        <end position="508"/>
    </location>
    <ligand>
        <name>ATP</name>
        <dbReference type="ChEBI" id="CHEBI:30616"/>
    </ligand>
</feature>
<dbReference type="Pfam" id="PF08245">
    <property type="entry name" value="Mur_ligase_M"/>
    <property type="match status" value="1"/>
</dbReference>
<evidence type="ECO:0000256" key="1">
    <source>
        <dbReference type="ARBA" id="ARBA00004496"/>
    </source>
</evidence>
<comment type="similarity">
    <text evidence="15">Belongs to the glycosyltransferase 28 family. MurG subfamily.</text>
</comment>
<evidence type="ECO:0000256" key="7">
    <source>
        <dbReference type="ARBA" id="ARBA00022741"/>
    </source>
</evidence>
<dbReference type="GO" id="GO:0008360">
    <property type="term" value="P:regulation of cell shape"/>
    <property type="evidence" value="ECO:0007669"/>
    <property type="project" value="UniProtKB-KW"/>
</dbReference>
<evidence type="ECO:0000256" key="16">
    <source>
        <dbReference type="HAMAP-Rule" id="MF_00046"/>
    </source>
</evidence>
<feature type="domain" description="Glycosyltransferase family 28 N-terminal" evidence="20">
    <location>
        <begin position="6"/>
        <end position="146"/>
    </location>
</feature>
<keyword evidence="7 16" id="KW-0547">Nucleotide-binding</keyword>
<keyword evidence="3 15" id="KW-1003">Cell membrane</keyword>
<comment type="pathway">
    <text evidence="2 15">Cell wall biogenesis; peptidoglycan biosynthesis.</text>
</comment>
<keyword evidence="17" id="KW-1133">Transmembrane helix</keyword>
<dbReference type="NCBIfam" id="TIGR01133">
    <property type="entry name" value="murG"/>
    <property type="match status" value="1"/>
</dbReference>
<evidence type="ECO:0000256" key="14">
    <source>
        <dbReference type="ARBA" id="ARBA00047833"/>
    </source>
</evidence>
<dbReference type="PANTHER" id="PTHR43445:SF3">
    <property type="entry name" value="UDP-N-ACETYLMURAMATE--L-ALANINE LIGASE"/>
    <property type="match status" value="1"/>
</dbReference>
<keyword evidence="13 15" id="KW-0961">Cell wall biogenesis/degradation</keyword>
<evidence type="ECO:0000256" key="3">
    <source>
        <dbReference type="ARBA" id="ARBA00022475"/>
    </source>
</evidence>
<dbReference type="InterPro" id="IPR004101">
    <property type="entry name" value="Mur_ligase_C"/>
</dbReference>
<comment type="caution">
    <text evidence="23">The sequence shown here is derived from an EMBL/GenBank/DDBJ whole genome shotgun (WGS) entry which is preliminary data.</text>
</comment>
<keyword evidence="4 16" id="KW-0963">Cytoplasm</keyword>
<comment type="catalytic activity">
    <reaction evidence="14 16">
        <text>UDP-N-acetyl-alpha-D-muramate + L-alanine + ATP = UDP-N-acetyl-alpha-D-muramoyl-L-alanine + ADP + phosphate + H(+)</text>
        <dbReference type="Rhea" id="RHEA:23372"/>
        <dbReference type="ChEBI" id="CHEBI:15378"/>
        <dbReference type="ChEBI" id="CHEBI:30616"/>
        <dbReference type="ChEBI" id="CHEBI:43474"/>
        <dbReference type="ChEBI" id="CHEBI:57972"/>
        <dbReference type="ChEBI" id="CHEBI:70757"/>
        <dbReference type="ChEBI" id="CHEBI:83898"/>
        <dbReference type="ChEBI" id="CHEBI:456216"/>
        <dbReference type="EC" id="6.3.2.8"/>
    </reaction>
</comment>
<comment type="subcellular location">
    <subcellularLocation>
        <location evidence="15">Cell membrane</location>
        <topology evidence="15">Peripheral membrane protein</topology>
        <orientation evidence="15">Cytoplasmic side</orientation>
    </subcellularLocation>
    <subcellularLocation>
        <location evidence="1 16">Cytoplasm</location>
    </subcellularLocation>
</comment>
<gene>
    <name evidence="16" type="primary">murC</name>
    <name evidence="15" type="synonym">murG</name>
    <name evidence="23" type="ORF">UY58_C0015G0004</name>
</gene>
<dbReference type="Gene3D" id="3.40.1190.10">
    <property type="entry name" value="Mur-like, catalytic domain"/>
    <property type="match status" value="1"/>
</dbReference>
<keyword evidence="17" id="KW-0812">Transmembrane</keyword>
<dbReference type="PANTHER" id="PTHR43445">
    <property type="entry name" value="UDP-N-ACETYLMURAMATE--L-ALANINE LIGASE-RELATED"/>
    <property type="match status" value="1"/>
</dbReference>
<dbReference type="HAMAP" id="MF_00033">
    <property type="entry name" value="MurG"/>
    <property type="match status" value="1"/>
</dbReference>
<dbReference type="GO" id="GO:0051301">
    <property type="term" value="P:cell division"/>
    <property type="evidence" value="ECO:0007669"/>
    <property type="project" value="UniProtKB-KW"/>
</dbReference>
<dbReference type="InterPro" id="IPR000713">
    <property type="entry name" value="Mur_ligase_N"/>
</dbReference>
<keyword evidence="8 16" id="KW-0067">ATP-binding</keyword>
<dbReference type="Gene3D" id="3.40.50.720">
    <property type="entry name" value="NAD(P)-binding Rossmann-like Domain"/>
    <property type="match status" value="1"/>
</dbReference>
<dbReference type="Proteomes" id="UP000033982">
    <property type="component" value="Unassembled WGS sequence"/>
</dbReference>
<dbReference type="InterPro" id="IPR006009">
    <property type="entry name" value="GlcNAc_MurG"/>
</dbReference>
<dbReference type="Pfam" id="PF03033">
    <property type="entry name" value="Glyco_transf_28"/>
    <property type="match status" value="1"/>
</dbReference>
<dbReference type="Gene3D" id="3.40.50.2000">
    <property type="entry name" value="Glycogen Phosphorylase B"/>
    <property type="match status" value="2"/>
</dbReference>
<dbReference type="InterPro" id="IPR004276">
    <property type="entry name" value="GlycoTrans_28_N"/>
</dbReference>
<dbReference type="Gene3D" id="3.90.190.20">
    <property type="entry name" value="Mur ligase, C-terminal domain"/>
    <property type="match status" value="1"/>
</dbReference>
<dbReference type="SUPFAM" id="SSF51984">
    <property type="entry name" value="MurCD N-terminal domain"/>
    <property type="match status" value="1"/>
</dbReference>
<proteinExistence type="inferred from homology"/>
<dbReference type="InterPro" id="IPR050061">
    <property type="entry name" value="MurCDEF_pg_biosynth"/>
</dbReference>
<sequence length="854" mass="94041">MDITRVVLTGGVSGGHTFPLIAVAESLRKRFPGGIEFLFIGSRGHFESDEIAQAGIPMQRVLTGKWRRYFSLLNIADFFKVPVGFLQALWHLFFFMPDAVFAKGGAASVPVVLAAWLYRIPILIHDSDAVAGRANRFLSHFAQHIAIAYPSAHRFFPAEKTALTGNPVRQEILRGDAPRAASHFKLTLEKPILFVFGGSLGAQALNTAVLRILPRLLEKNIQVLHQTGTKNQEAIVAAVEAAGLKIGESGYVPQAFFKVDEVADALALVTLVLSRAGASSIAELAATGKAAILVPLEGAANDEQRMNAYDVAALGGALVLEEANLGEHILFEKIEELLGNAELRREMGEKLRAFYHPDAADAIASGIYDSFSVNCLFVYYLLNIMSQRLSHFKNVHMIGIKGAGMTALAGLLSKRGVMVTGSDTAEIFFTDRILENQSIKYRERFDPKNIPSSAQAIIYSTVYSQEKNPELAAAFASGLPVFSYPQAVGMLSREKLTLAVCGTHGKTTTSALLAETLRFSGLDPSAIVGSRILNWEGNALSGSGEYLVLEADEYQNKLAEYAPWGVILTSVDWDHPDFFPDEESYQQVFRDFVARIPQHGVLVYCSDSANVAKIAETAHCRKISYGKLLGAEFRITDYLPAKMGFVGEADALKQTFAVTHAEKFLGTFELRLAGEHNALNAAAVLALAVFLKQDVERIRMAFGKFTGTERRFEYIGERYGALIYDDYAHHPEEVRATLKAFRELYPDRRLRVIFHPHTFTRTKAFLTDFAQSFDAADEVMILDIYGSAREEQGSVSSQDLVNLINRFIPGKAEYTPSVEELSLRLEKTIGRQDVIITLGAGNVWEISHKLARVK</sequence>
<feature type="binding site" evidence="15">
    <location>
        <position position="199"/>
    </location>
    <ligand>
        <name>UDP-N-acetyl-alpha-D-glucosamine</name>
        <dbReference type="ChEBI" id="CHEBI:57705"/>
    </ligand>
</feature>
<dbReference type="SUPFAM" id="SSF53756">
    <property type="entry name" value="UDP-Glycosyltransferase/glycogen phosphorylase"/>
    <property type="match status" value="1"/>
</dbReference>
<name>A0A0G1WE61_9BACT</name>
<evidence type="ECO:0000259" key="20">
    <source>
        <dbReference type="Pfam" id="PF03033"/>
    </source>
</evidence>
<dbReference type="GO" id="GO:0005975">
    <property type="term" value="P:carbohydrate metabolic process"/>
    <property type="evidence" value="ECO:0007669"/>
    <property type="project" value="InterPro"/>
</dbReference>
<dbReference type="GO" id="GO:0071555">
    <property type="term" value="P:cell wall organization"/>
    <property type="evidence" value="ECO:0007669"/>
    <property type="project" value="UniProtKB-KW"/>
</dbReference>
<dbReference type="GO" id="GO:0005524">
    <property type="term" value="F:ATP binding"/>
    <property type="evidence" value="ECO:0007669"/>
    <property type="project" value="UniProtKB-UniRule"/>
</dbReference>
<comment type="similarity">
    <text evidence="16">Belongs to the MurCDEF family.</text>
</comment>
<evidence type="ECO:0000259" key="22">
    <source>
        <dbReference type="Pfam" id="PF08245"/>
    </source>
</evidence>
<dbReference type="NCBIfam" id="TIGR01082">
    <property type="entry name" value="murC"/>
    <property type="match status" value="1"/>
</dbReference>
<evidence type="ECO:0000256" key="11">
    <source>
        <dbReference type="ARBA" id="ARBA00023136"/>
    </source>
</evidence>
<dbReference type="InterPro" id="IPR005758">
    <property type="entry name" value="UDP-N-AcMur_Ala_ligase_MurC"/>
</dbReference>
<dbReference type="CDD" id="cd03785">
    <property type="entry name" value="GT28_MurG"/>
    <property type="match status" value="1"/>
</dbReference>
<reference evidence="23 24" key="1">
    <citation type="journal article" date="2015" name="Nature">
        <title>rRNA introns, odd ribosomes, and small enigmatic genomes across a large radiation of phyla.</title>
        <authorList>
            <person name="Brown C.T."/>
            <person name="Hug L.A."/>
            <person name="Thomas B.C."/>
            <person name="Sharon I."/>
            <person name="Castelle C.J."/>
            <person name="Singh A."/>
            <person name="Wilkins M.J."/>
            <person name="Williams K.H."/>
            <person name="Banfield J.F."/>
        </authorList>
    </citation>
    <scope>NUCLEOTIDE SEQUENCE [LARGE SCALE GENOMIC DNA]</scope>
</reference>
<dbReference type="PATRIC" id="fig|1619043.3.peg.326"/>
<dbReference type="Pfam" id="PF01225">
    <property type="entry name" value="Mur_ligase"/>
    <property type="match status" value="1"/>
</dbReference>
<feature type="binding site" evidence="15">
    <location>
        <position position="304"/>
    </location>
    <ligand>
        <name>UDP-N-acetyl-alpha-D-glucosamine</name>
        <dbReference type="ChEBI" id="CHEBI:57705"/>
    </ligand>
</feature>
<evidence type="ECO:0000313" key="24">
    <source>
        <dbReference type="Proteomes" id="UP000033982"/>
    </source>
</evidence>
<evidence type="ECO:0000256" key="13">
    <source>
        <dbReference type="ARBA" id="ARBA00023316"/>
    </source>
</evidence>
<dbReference type="InterPro" id="IPR036615">
    <property type="entry name" value="Mur_ligase_C_dom_sf"/>
</dbReference>
<evidence type="ECO:0000256" key="2">
    <source>
        <dbReference type="ARBA" id="ARBA00004752"/>
    </source>
</evidence>
<evidence type="ECO:0000256" key="9">
    <source>
        <dbReference type="ARBA" id="ARBA00022960"/>
    </source>
</evidence>
<protein>
    <recommendedName>
        <fullName evidence="15 16">Multifunctional fusion protein</fullName>
    </recommendedName>
    <domain>
        <recommendedName>
            <fullName evidence="15">UDP-N-acetylglucosamine--N-acetylmuramyl-(pentapeptide) pyrophosphoryl-undecaprenol N-acetylglucosamine transferase</fullName>
            <ecNumber evidence="15">2.4.1.227</ecNumber>
        </recommendedName>
        <alternativeName>
            <fullName evidence="15">Undecaprenyl-PP-MurNAc-pentapeptide-UDPGlcNAc GlcNAc transferase</fullName>
        </alternativeName>
    </domain>
    <domain>
        <recommendedName>
            <fullName evidence="16">UDP-N-acetylmuramate--L-alanine ligase</fullName>
            <ecNumber evidence="16">6.3.2.8</ecNumber>
        </recommendedName>
        <alternativeName>
            <fullName evidence="16">UDP-N-acetylmuramoyl-L-alanine synthetase</fullName>
        </alternativeName>
    </domain>
</protein>
<feature type="domain" description="Mur ligase C-terminal" evidence="19">
    <location>
        <begin position="710"/>
        <end position="841"/>
    </location>
</feature>
<feature type="binding site" evidence="15">
    <location>
        <begin position="13"/>
        <end position="15"/>
    </location>
    <ligand>
        <name>UDP-N-acetyl-alpha-D-glucosamine</name>
        <dbReference type="ChEBI" id="CHEBI:57705"/>
    </ligand>
</feature>
<feature type="domain" description="Mur ligase N-terminal catalytic" evidence="18">
    <location>
        <begin position="395"/>
        <end position="494"/>
    </location>
</feature>
<dbReference type="Pfam" id="PF02875">
    <property type="entry name" value="Mur_ligase_C"/>
    <property type="match status" value="1"/>
</dbReference>
<dbReference type="GO" id="GO:0009252">
    <property type="term" value="P:peptidoglycan biosynthetic process"/>
    <property type="evidence" value="ECO:0007669"/>
    <property type="project" value="UniProtKB-UniRule"/>
</dbReference>
<dbReference type="SUPFAM" id="SSF53244">
    <property type="entry name" value="MurD-like peptide ligases, peptide-binding domain"/>
    <property type="match status" value="1"/>
</dbReference>
<dbReference type="GO" id="GO:0005737">
    <property type="term" value="C:cytoplasm"/>
    <property type="evidence" value="ECO:0007669"/>
    <property type="project" value="UniProtKB-SubCell"/>
</dbReference>
<evidence type="ECO:0000256" key="5">
    <source>
        <dbReference type="ARBA" id="ARBA00022598"/>
    </source>
</evidence>
<feature type="transmembrane region" description="Helical" evidence="17">
    <location>
        <begin position="69"/>
        <end position="93"/>
    </location>
</feature>
<keyword evidence="10 15" id="KW-0573">Peptidoglycan synthesis</keyword>
<dbReference type="InterPro" id="IPR036565">
    <property type="entry name" value="Mur-like_cat_sf"/>
</dbReference>
<dbReference type="EMBL" id="LCQN01000015">
    <property type="protein sequence ID" value="KKW16920.1"/>
    <property type="molecule type" value="Genomic_DNA"/>
</dbReference>
<evidence type="ECO:0000256" key="4">
    <source>
        <dbReference type="ARBA" id="ARBA00022490"/>
    </source>
</evidence>
<dbReference type="InterPro" id="IPR013221">
    <property type="entry name" value="Mur_ligase_cen"/>
</dbReference>
<evidence type="ECO:0000256" key="8">
    <source>
        <dbReference type="ARBA" id="ARBA00022840"/>
    </source>
</evidence>
<organism evidence="23 24">
    <name type="scientific">Candidatus Magasanikbacteria bacterium GW2011_GWA2_50_22</name>
    <dbReference type="NCBI Taxonomy" id="1619043"/>
    <lineage>
        <taxon>Bacteria</taxon>
        <taxon>Candidatus Magasanikiibacteriota</taxon>
    </lineage>
</organism>
<comment type="caution">
    <text evidence="15">Lacks conserved residue(s) required for the propagation of feature annotation.</text>
</comment>
<evidence type="ECO:0000256" key="12">
    <source>
        <dbReference type="ARBA" id="ARBA00023306"/>
    </source>
</evidence>
<comment type="catalytic activity">
    <reaction evidence="15">
        <text>di-trans,octa-cis-undecaprenyl diphospho-N-acetyl-alpha-D-muramoyl-L-alanyl-D-glutamyl-meso-2,6-diaminopimeloyl-D-alanyl-D-alanine + UDP-N-acetyl-alpha-D-glucosamine = di-trans,octa-cis-undecaprenyl diphospho-[N-acetyl-alpha-D-glucosaminyl-(1-&gt;4)]-N-acetyl-alpha-D-muramoyl-L-alanyl-D-glutamyl-meso-2,6-diaminopimeloyl-D-alanyl-D-alanine + UDP + H(+)</text>
        <dbReference type="Rhea" id="RHEA:31227"/>
        <dbReference type="ChEBI" id="CHEBI:15378"/>
        <dbReference type="ChEBI" id="CHEBI:57705"/>
        <dbReference type="ChEBI" id="CHEBI:58223"/>
        <dbReference type="ChEBI" id="CHEBI:61387"/>
        <dbReference type="ChEBI" id="CHEBI:61388"/>
        <dbReference type="EC" id="2.4.1.227"/>
    </reaction>
</comment>
<dbReference type="GO" id="GO:0005886">
    <property type="term" value="C:plasma membrane"/>
    <property type="evidence" value="ECO:0007669"/>
    <property type="project" value="UniProtKB-SubCell"/>
</dbReference>
<evidence type="ECO:0000256" key="6">
    <source>
        <dbReference type="ARBA" id="ARBA00022618"/>
    </source>
</evidence>
<dbReference type="UniPathway" id="UPA00219"/>
<dbReference type="SUPFAM" id="SSF53623">
    <property type="entry name" value="MurD-like peptide ligases, catalytic domain"/>
    <property type="match status" value="1"/>
</dbReference>
<comment type="function">
    <text evidence="15">Cell wall formation. Catalyzes the transfer of a GlcNAc subunit on undecaprenyl-pyrophosphoryl-MurNAc-pentapeptide (lipid intermediate I) to form undecaprenyl-pyrophosphoryl-MurNAc-(pentapeptide)GlcNAc (lipid intermediate II).</text>
</comment>
<dbReference type="InterPro" id="IPR007235">
    <property type="entry name" value="Glyco_trans_28_C"/>
</dbReference>
<dbReference type="EC" id="2.4.1.227" evidence="15"/>
<feature type="binding site" evidence="15">
    <location>
        <position position="169"/>
    </location>
    <ligand>
        <name>UDP-N-acetyl-alpha-D-glucosamine</name>
        <dbReference type="ChEBI" id="CHEBI:57705"/>
    </ligand>
</feature>
<feature type="domain" description="Glycosyl transferase family 28 C-terminal" evidence="21">
    <location>
        <begin position="192"/>
        <end position="361"/>
    </location>
</feature>
<evidence type="ECO:0000259" key="21">
    <source>
        <dbReference type="Pfam" id="PF04101"/>
    </source>
</evidence>
<keyword evidence="11 15" id="KW-0472">Membrane</keyword>
<evidence type="ECO:0000256" key="15">
    <source>
        <dbReference type="HAMAP-Rule" id="MF_00033"/>
    </source>
</evidence>
<dbReference type="HAMAP" id="MF_00046">
    <property type="entry name" value="MurC"/>
    <property type="match status" value="1"/>
</dbReference>
<keyword evidence="6 15" id="KW-0132">Cell division</keyword>
<keyword evidence="12 15" id="KW-0131">Cell cycle</keyword>
<keyword evidence="5 16" id="KW-0436">Ligase</keyword>
<dbReference type="GO" id="GO:0050511">
    <property type="term" value="F:undecaprenyldiphospho-muramoylpentapeptide beta-N-acetylglucosaminyltransferase activity"/>
    <property type="evidence" value="ECO:0007669"/>
    <property type="project" value="UniProtKB-UniRule"/>
</dbReference>
<evidence type="ECO:0000256" key="17">
    <source>
        <dbReference type="SAM" id="Phobius"/>
    </source>
</evidence>
<feature type="domain" description="Mur ligase central" evidence="22">
    <location>
        <begin position="500"/>
        <end position="688"/>
    </location>
</feature>
<evidence type="ECO:0000256" key="10">
    <source>
        <dbReference type="ARBA" id="ARBA00022984"/>
    </source>
</evidence>
<evidence type="ECO:0000259" key="18">
    <source>
        <dbReference type="Pfam" id="PF01225"/>
    </source>
</evidence>
<dbReference type="GO" id="GO:0051991">
    <property type="term" value="F:UDP-N-acetyl-D-glucosamine:N-acetylmuramoyl-L-alanyl-D-glutamyl-meso-2,6-diaminopimelyl-D-alanyl-D-alanine-diphosphoundecaprenol 4-beta-N-acetylglucosaminlytransferase activity"/>
    <property type="evidence" value="ECO:0007669"/>
    <property type="project" value="RHEA"/>
</dbReference>
<dbReference type="GO" id="GO:0008763">
    <property type="term" value="F:UDP-N-acetylmuramate-L-alanine ligase activity"/>
    <property type="evidence" value="ECO:0007669"/>
    <property type="project" value="UniProtKB-UniRule"/>
</dbReference>
<keyword evidence="15" id="KW-0328">Glycosyltransferase</keyword>
<accession>A0A0G1WE61</accession>
<dbReference type="AlphaFoldDB" id="A0A0G1WE61"/>
<keyword evidence="15" id="KW-0808">Transferase</keyword>